<keyword evidence="3" id="KW-1185">Reference proteome</keyword>
<feature type="region of interest" description="Disordered" evidence="1">
    <location>
        <begin position="78"/>
        <end position="98"/>
    </location>
</feature>
<accession>A0ABD2P4F3</accession>
<dbReference type="Proteomes" id="UP001516400">
    <property type="component" value="Unassembled WGS sequence"/>
</dbReference>
<sequence>MFANSGKNPSTTDEDFDSEKDSSDEGFEEDPIIKKLNLTVTSLNSMPSSDSEQVILLPNEIVLFDENGKIERTTVKALRMKPDEDNEDQDQDATASDRVGLYRVQANDVSLFFSELLGGLYGLVYGAAAQINRTIGAAKSPTK</sequence>
<reference evidence="2 3" key="1">
    <citation type="journal article" date="2021" name="BMC Biol.">
        <title>Horizontally acquired antibacterial genes associated with adaptive radiation of ladybird beetles.</title>
        <authorList>
            <person name="Li H.S."/>
            <person name="Tang X.F."/>
            <person name="Huang Y.H."/>
            <person name="Xu Z.Y."/>
            <person name="Chen M.L."/>
            <person name="Du X.Y."/>
            <person name="Qiu B.Y."/>
            <person name="Chen P.T."/>
            <person name="Zhang W."/>
            <person name="Slipinski A."/>
            <person name="Escalona H.E."/>
            <person name="Waterhouse R.M."/>
            <person name="Zwick A."/>
            <person name="Pang H."/>
        </authorList>
    </citation>
    <scope>NUCLEOTIDE SEQUENCE [LARGE SCALE GENOMIC DNA]</scope>
    <source>
        <strain evidence="2">SYSU2018</strain>
    </source>
</reference>
<organism evidence="2 3">
    <name type="scientific">Cryptolaemus montrouzieri</name>
    <dbReference type="NCBI Taxonomy" id="559131"/>
    <lineage>
        <taxon>Eukaryota</taxon>
        <taxon>Metazoa</taxon>
        <taxon>Ecdysozoa</taxon>
        <taxon>Arthropoda</taxon>
        <taxon>Hexapoda</taxon>
        <taxon>Insecta</taxon>
        <taxon>Pterygota</taxon>
        <taxon>Neoptera</taxon>
        <taxon>Endopterygota</taxon>
        <taxon>Coleoptera</taxon>
        <taxon>Polyphaga</taxon>
        <taxon>Cucujiformia</taxon>
        <taxon>Coccinelloidea</taxon>
        <taxon>Coccinellidae</taxon>
        <taxon>Scymninae</taxon>
        <taxon>Scymnini</taxon>
        <taxon>Cryptolaemus</taxon>
    </lineage>
</organism>
<feature type="compositionally biased region" description="Acidic residues" evidence="1">
    <location>
        <begin position="12"/>
        <end position="29"/>
    </location>
</feature>
<evidence type="ECO:0000313" key="3">
    <source>
        <dbReference type="Proteomes" id="UP001516400"/>
    </source>
</evidence>
<protein>
    <submittedName>
        <fullName evidence="2">Uncharacterized protein</fullName>
    </submittedName>
</protein>
<evidence type="ECO:0000313" key="2">
    <source>
        <dbReference type="EMBL" id="KAL3285720.1"/>
    </source>
</evidence>
<gene>
    <name evidence="2" type="ORF">HHI36_000248</name>
</gene>
<comment type="caution">
    <text evidence="2">The sequence shown here is derived from an EMBL/GenBank/DDBJ whole genome shotgun (WGS) entry which is preliminary data.</text>
</comment>
<proteinExistence type="predicted"/>
<name>A0ABD2P4F3_9CUCU</name>
<evidence type="ECO:0000256" key="1">
    <source>
        <dbReference type="SAM" id="MobiDB-lite"/>
    </source>
</evidence>
<feature type="region of interest" description="Disordered" evidence="1">
    <location>
        <begin position="1"/>
        <end position="29"/>
    </location>
</feature>
<dbReference type="EMBL" id="JABFTP020000185">
    <property type="protein sequence ID" value="KAL3285720.1"/>
    <property type="molecule type" value="Genomic_DNA"/>
</dbReference>
<dbReference type="AlphaFoldDB" id="A0ABD2P4F3"/>